<dbReference type="PANTHER" id="PTHR21442:SF0">
    <property type="entry name" value="CILIA- AND FLAGELLA-ASSOCIATED PROTEIN 206"/>
    <property type="match status" value="1"/>
</dbReference>
<dbReference type="EMBL" id="JABANO010003912">
    <property type="protein sequence ID" value="KAF4756065.1"/>
    <property type="molecule type" value="Genomic_DNA"/>
</dbReference>
<dbReference type="GO" id="GO:0036064">
    <property type="term" value="C:ciliary basal body"/>
    <property type="evidence" value="ECO:0007669"/>
    <property type="project" value="TreeGrafter"/>
</dbReference>
<dbReference type="Proteomes" id="UP000553632">
    <property type="component" value="Unassembled WGS sequence"/>
</dbReference>
<sequence>MVSIESIARTVLLECREKSIPATKGICDFTVATTRRDDEQIFYSEAGLEEKEASALSAKAIAVLSSEGNPAVETMRLQANFGDLFRCIESAAVNRDTERSVAVAGGIRRVVERSGDLDGRMDFEGYNQVYQLVNDLLVTTARVNSLTMKFDKDVEQEVRREVSPALFSVMPRTAVQSFCSLGINEKVCHLRELVSLVHGIRLYHSTSGDWRGAGLDVNKVIGDSDNCRKADDVEARLGEMNGKIAQLGEHTGRLRIASLLSKKEGGGGDFESPKQLSQFAADICYLRQCTVYLQSIQEDIERALARLYNSRTQFAECMKLIDVGIGARTVVSKEE</sequence>
<name>A0A7J6UFU6_PEROL</name>
<evidence type="ECO:0000256" key="1">
    <source>
        <dbReference type="ARBA" id="ARBA00004430"/>
    </source>
</evidence>
<evidence type="ECO:0000256" key="3">
    <source>
        <dbReference type="ARBA" id="ARBA00021602"/>
    </source>
</evidence>
<feature type="non-terminal residue" evidence="9">
    <location>
        <position position="335"/>
    </location>
</feature>
<protein>
    <recommendedName>
        <fullName evidence="3">Cilia- and flagella-associated protein 206</fullName>
    </recommendedName>
</protein>
<keyword evidence="7" id="KW-0206">Cytoskeleton</keyword>
<evidence type="ECO:0000256" key="7">
    <source>
        <dbReference type="ARBA" id="ARBA00023212"/>
    </source>
</evidence>
<evidence type="ECO:0000313" key="9">
    <source>
        <dbReference type="EMBL" id="KAF4756065.1"/>
    </source>
</evidence>
<keyword evidence="10" id="KW-1185">Reference proteome</keyword>
<keyword evidence="4" id="KW-0963">Cytoplasm</keyword>
<evidence type="ECO:0000256" key="4">
    <source>
        <dbReference type="ARBA" id="ARBA00022490"/>
    </source>
</evidence>
<gene>
    <name evidence="9" type="ORF">FOZ63_010441</name>
</gene>
<proteinExistence type="inferred from homology"/>
<keyword evidence="5" id="KW-0970">Cilium biogenesis/degradation</keyword>
<comment type="similarity">
    <text evidence="2">Belongs to the CFAP206 family.</text>
</comment>
<dbReference type="PANTHER" id="PTHR21442">
    <property type="entry name" value="CILIA- AND FLAGELLA-ASSOCIATED PROTEIN 206"/>
    <property type="match status" value="1"/>
</dbReference>
<evidence type="ECO:0000256" key="5">
    <source>
        <dbReference type="ARBA" id="ARBA00022794"/>
    </source>
</evidence>
<comment type="caution">
    <text evidence="9">The sequence shown here is derived from an EMBL/GenBank/DDBJ whole genome shotgun (WGS) entry which is preliminary data.</text>
</comment>
<accession>A0A7J6UFU6</accession>
<reference evidence="9 10" key="1">
    <citation type="submission" date="2020-04" db="EMBL/GenBank/DDBJ databases">
        <title>Perkinsus olseni comparative genomics.</title>
        <authorList>
            <person name="Bogema D.R."/>
        </authorList>
    </citation>
    <scope>NUCLEOTIDE SEQUENCE [LARGE SCALE GENOMIC DNA]</scope>
    <source>
        <strain evidence="9 10">ATCC PRA-207</strain>
    </source>
</reference>
<organism evidence="9 10">
    <name type="scientific">Perkinsus olseni</name>
    <name type="common">Perkinsus atlanticus</name>
    <dbReference type="NCBI Taxonomy" id="32597"/>
    <lineage>
        <taxon>Eukaryota</taxon>
        <taxon>Sar</taxon>
        <taxon>Alveolata</taxon>
        <taxon>Perkinsozoa</taxon>
        <taxon>Perkinsea</taxon>
        <taxon>Perkinsida</taxon>
        <taxon>Perkinsidae</taxon>
        <taxon>Perkinsus</taxon>
    </lineage>
</organism>
<dbReference type="GO" id="GO:0030030">
    <property type="term" value="P:cell projection organization"/>
    <property type="evidence" value="ECO:0007669"/>
    <property type="project" value="UniProtKB-KW"/>
</dbReference>
<dbReference type="GO" id="GO:0003356">
    <property type="term" value="P:regulation of cilium beat frequency"/>
    <property type="evidence" value="ECO:0007669"/>
    <property type="project" value="TreeGrafter"/>
</dbReference>
<dbReference type="InterPro" id="IPR021897">
    <property type="entry name" value="FAP206"/>
</dbReference>
<keyword evidence="8" id="KW-0966">Cell projection</keyword>
<evidence type="ECO:0000256" key="2">
    <source>
        <dbReference type="ARBA" id="ARBA00010500"/>
    </source>
</evidence>
<keyword evidence="6" id="KW-0969">Cilium</keyword>
<evidence type="ECO:0000256" key="8">
    <source>
        <dbReference type="ARBA" id="ARBA00023273"/>
    </source>
</evidence>
<evidence type="ECO:0000256" key="6">
    <source>
        <dbReference type="ARBA" id="ARBA00023069"/>
    </source>
</evidence>
<comment type="subcellular location">
    <subcellularLocation>
        <location evidence="1">Cytoplasm</location>
        <location evidence="1">Cytoskeleton</location>
        <location evidence="1">Cilium axoneme</location>
    </subcellularLocation>
</comment>
<dbReference type="AlphaFoldDB" id="A0A7J6UFU6"/>
<evidence type="ECO:0000313" key="10">
    <source>
        <dbReference type="Proteomes" id="UP000553632"/>
    </source>
</evidence>
<dbReference type="GO" id="GO:0005930">
    <property type="term" value="C:axoneme"/>
    <property type="evidence" value="ECO:0007669"/>
    <property type="project" value="UniProtKB-SubCell"/>
</dbReference>